<dbReference type="EMBL" id="JAERWL010000008">
    <property type="protein sequence ID" value="MBM9476481.1"/>
    <property type="molecule type" value="Genomic_DNA"/>
</dbReference>
<dbReference type="GO" id="GO:0008610">
    <property type="term" value="P:lipid biosynthetic process"/>
    <property type="evidence" value="ECO:0007669"/>
    <property type="project" value="InterPro"/>
</dbReference>
<evidence type="ECO:0000256" key="2">
    <source>
        <dbReference type="ARBA" id="ARBA00022603"/>
    </source>
</evidence>
<proteinExistence type="inferred from homology"/>
<evidence type="ECO:0000256" key="5">
    <source>
        <dbReference type="ARBA" id="ARBA00023098"/>
    </source>
</evidence>
<organism evidence="6 7">
    <name type="scientific">Nakamurella flavida</name>
    <dbReference type="NCBI Taxonomy" id="363630"/>
    <lineage>
        <taxon>Bacteria</taxon>
        <taxon>Bacillati</taxon>
        <taxon>Actinomycetota</taxon>
        <taxon>Actinomycetes</taxon>
        <taxon>Nakamurellales</taxon>
        <taxon>Nakamurellaceae</taxon>
        <taxon>Nakamurella</taxon>
    </lineage>
</organism>
<keyword evidence="2 6" id="KW-0489">Methyltransferase</keyword>
<evidence type="ECO:0000256" key="4">
    <source>
        <dbReference type="ARBA" id="ARBA00022691"/>
    </source>
</evidence>
<evidence type="ECO:0000256" key="3">
    <source>
        <dbReference type="ARBA" id="ARBA00022679"/>
    </source>
</evidence>
<reference evidence="6" key="1">
    <citation type="submission" date="2021-01" db="EMBL/GenBank/DDBJ databases">
        <title>KCTC 19127 draft genome.</title>
        <authorList>
            <person name="An D."/>
        </authorList>
    </citation>
    <scope>NUCLEOTIDE SEQUENCE</scope>
    <source>
        <strain evidence="6">KCTC 19127</strain>
    </source>
</reference>
<dbReference type="GO" id="GO:0008168">
    <property type="term" value="F:methyltransferase activity"/>
    <property type="evidence" value="ECO:0007669"/>
    <property type="project" value="UniProtKB-KW"/>
</dbReference>
<evidence type="ECO:0000256" key="1">
    <source>
        <dbReference type="ARBA" id="ARBA00010815"/>
    </source>
</evidence>
<keyword evidence="5" id="KW-0443">Lipid metabolism</keyword>
<dbReference type="PIRSF" id="PIRSF003085">
    <property type="entry name" value="CMAS"/>
    <property type="match status" value="1"/>
</dbReference>
<protein>
    <submittedName>
        <fullName evidence="6">Class I SAM-dependent methyltransferase</fullName>
    </submittedName>
</protein>
<dbReference type="CDD" id="cd02440">
    <property type="entry name" value="AdoMet_MTases"/>
    <property type="match status" value="1"/>
</dbReference>
<dbReference type="InterPro" id="IPR029063">
    <property type="entry name" value="SAM-dependent_MTases_sf"/>
</dbReference>
<dbReference type="Pfam" id="PF02353">
    <property type="entry name" value="CMAS"/>
    <property type="match status" value="1"/>
</dbReference>
<keyword evidence="4" id="KW-0949">S-adenosyl-L-methionine</keyword>
<dbReference type="InterPro" id="IPR050723">
    <property type="entry name" value="CFA/CMAS"/>
</dbReference>
<name>A0A938YF14_9ACTN</name>
<keyword evidence="7" id="KW-1185">Reference proteome</keyword>
<sequence length="434" mass="47027">MTRRRTTTADRLATLVGSVVGGPLPVRIRAWDGSEAGPAGATVLHVRSRRALRRLLWSPGELGLAEAYVGGDLDIEGDLAQGLSTVWAAHRSGAVDAPSIGVRKVPSLIGTAVRLGALGPRPPAPGQAQLSGRRHSRTRDRAAIAHHYDLSNDFYELLLDDSMAYSCGYWTDGPDGDLADAQQAKLDLICRKLGLTPGARHLDIGCGWGSLICHAAQHFGTTSVGVTLSRQQYEYVSKRVADAGLGDRVTVVHADYRDLAEGGPLAQRYRGFDAVSTIEMGEHVGDAEYPAFTQLLHDVLRPGGRALVQQMSRSETRPGGGAFIETYIAPDMHMKPLGTTVSLINGSGLEIRDVHALREHYDWTVSAWARTLEDRWDEVVTMIGEVGARVWRLYLVGGALAFAENRMGVDQILAVRPDPTGQASMEPSRRVWES</sequence>
<comment type="caution">
    <text evidence="6">The sequence shown here is derived from an EMBL/GenBank/DDBJ whole genome shotgun (WGS) entry which is preliminary data.</text>
</comment>
<gene>
    <name evidence="6" type="ORF">JL107_08515</name>
</gene>
<dbReference type="SUPFAM" id="SSF53335">
    <property type="entry name" value="S-adenosyl-L-methionine-dependent methyltransferases"/>
    <property type="match status" value="1"/>
</dbReference>
<dbReference type="PANTHER" id="PTHR43667">
    <property type="entry name" value="CYCLOPROPANE-FATTY-ACYL-PHOSPHOLIPID SYNTHASE"/>
    <property type="match status" value="1"/>
</dbReference>
<dbReference type="AlphaFoldDB" id="A0A938YF14"/>
<evidence type="ECO:0000313" key="7">
    <source>
        <dbReference type="Proteomes" id="UP000663801"/>
    </source>
</evidence>
<comment type="similarity">
    <text evidence="1">Belongs to the CFA/CMAS family.</text>
</comment>
<keyword evidence="3" id="KW-0808">Transferase</keyword>
<dbReference type="GO" id="GO:0032259">
    <property type="term" value="P:methylation"/>
    <property type="evidence" value="ECO:0007669"/>
    <property type="project" value="UniProtKB-KW"/>
</dbReference>
<accession>A0A938YF14</accession>
<dbReference type="InterPro" id="IPR003333">
    <property type="entry name" value="CMAS"/>
</dbReference>
<evidence type="ECO:0000313" key="6">
    <source>
        <dbReference type="EMBL" id="MBM9476481.1"/>
    </source>
</evidence>
<dbReference type="PANTHER" id="PTHR43667:SF1">
    <property type="entry name" value="CYCLOPROPANE-FATTY-ACYL-PHOSPHOLIPID SYNTHASE"/>
    <property type="match status" value="1"/>
</dbReference>
<dbReference type="Proteomes" id="UP000663801">
    <property type="component" value="Unassembled WGS sequence"/>
</dbReference>
<dbReference type="RefSeq" id="WP_205256599.1">
    <property type="nucleotide sequence ID" value="NZ_BAAAPV010000004.1"/>
</dbReference>
<dbReference type="Gene3D" id="3.40.50.150">
    <property type="entry name" value="Vaccinia Virus protein VP39"/>
    <property type="match status" value="1"/>
</dbReference>